<sequence length="72" mass="8105">MDALLGLGDINRGLGKRPRNVPRMKEDDHVLSDSTSGRSDHSSPQPDVIMEDESNTTVMRRQRQIRSTKAPF</sequence>
<evidence type="ECO:0000256" key="1">
    <source>
        <dbReference type="SAM" id="MobiDB-lite"/>
    </source>
</evidence>
<evidence type="ECO:0000313" key="3">
    <source>
        <dbReference type="Proteomes" id="UP000092993"/>
    </source>
</evidence>
<feature type="region of interest" description="Disordered" evidence="1">
    <location>
        <begin position="1"/>
        <end position="72"/>
    </location>
</feature>
<dbReference type="AlphaFoldDB" id="A0A1C7M551"/>
<dbReference type="Proteomes" id="UP000092993">
    <property type="component" value="Unassembled WGS sequence"/>
</dbReference>
<protein>
    <submittedName>
        <fullName evidence="2">Uncharacterized protein</fullName>
    </submittedName>
</protein>
<dbReference type="EMBL" id="LUGG01000010">
    <property type="protein sequence ID" value="OBZ71878.1"/>
    <property type="molecule type" value="Genomic_DNA"/>
</dbReference>
<evidence type="ECO:0000313" key="2">
    <source>
        <dbReference type="EMBL" id="OBZ71878.1"/>
    </source>
</evidence>
<reference evidence="2 3" key="1">
    <citation type="submission" date="2016-03" db="EMBL/GenBank/DDBJ databases">
        <title>Whole genome sequencing of Grifola frondosa 9006-11.</title>
        <authorList>
            <person name="Min B."/>
            <person name="Park H."/>
            <person name="Kim J.-G."/>
            <person name="Cho H."/>
            <person name="Oh Y.-L."/>
            <person name="Kong W.-S."/>
            <person name="Choi I.-G."/>
        </authorList>
    </citation>
    <scope>NUCLEOTIDE SEQUENCE [LARGE SCALE GENOMIC DNA]</scope>
    <source>
        <strain evidence="2 3">9006-11</strain>
    </source>
</reference>
<comment type="caution">
    <text evidence="2">The sequence shown here is derived from an EMBL/GenBank/DDBJ whole genome shotgun (WGS) entry which is preliminary data.</text>
</comment>
<gene>
    <name evidence="2" type="ORF">A0H81_08162</name>
</gene>
<proteinExistence type="predicted"/>
<keyword evidence="3" id="KW-1185">Reference proteome</keyword>
<name>A0A1C7M551_GRIFR</name>
<organism evidence="2 3">
    <name type="scientific">Grifola frondosa</name>
    <name type="common">Maitake</name>
    <name type="synonym">Polyporus frondosus</name>
    <dbReference type="NCBI Taxonomy" id="5627"/>
    <lineage>
        <taxon>Eukaryota</taxon>
        <taxon>Fungi</taxon>
        <taxon>Dikarya</taxon>
        <taxon>Basidiomycota</taxon>
        <taxon>Agaricomycotina</taxon>
        <taxon>Agaricomycetes</taxon>
        <taxon>Polyporales</taxon>
        <taxon>Grifolaceae</taxon>
        <taxon>Grifola</taxon>
    </lineage>
</organism>
<accession>A0A1C7M551</accession>